<dbReference type="SMART" id="SM00729">
    <property type="entry name" value="Elp3"/>
    <property type="match status" value="1"/>
</dbReference>
<evidence type="ECO:0000256" key="1">
    <source>
        <dbReference type="ARBA" id="ARBA00001966"/>
    </source>
</evidence>
<feature type="non-terminal residue" evidence="7">
    <location>
        <position position="1"/>
    </location>
</feature>
<evidence type="ECO:0000256" key="2">
    <source>
        <dbReference type="ARBA" id="ARBA00022691"/>
    </source>
</evidence>
<dbReference type="PANTHER" id="PTHR43409:SF7">
    <property type="entry name" value="BLL1977 PROTEIN"/>
    <property type="match status" value="1"/>
</dbReference>
<keyword evidence="2" id="KW-0949">S-adenosyl-L-methionine</keyword>
<dbReference type="EMBL" id="UINC01132801">
    <property type="protein sequence ID" value="SVD15338.1"/>
    <property type="molecule type" value="Genomic_DNA"/>
</dbReference>
<dbReference type="InterPro" id="IPR006638">
    <property type="entry name" value="Elp3/MiaA/NifB-like_rSAM"/>
</dbReference>
<sequence length="270" mass="30973">CSTVKHFKTFRVRSPENVLDEMEFLMQNYGIKEFHFHDDSYLCDPKRAMAISEGMIKRGLKIFWQASQGVTVWGLKKEMLPILKESGMYRLGLPIETGSQKTLKLIKKPVKLGKTLEVIKECNRLGIYTHGNFIIGFPYETQEDIQMTADYINKSNLDFVKLLICQPLAGAELYSIYNQEGLLGDTPIASSTYEKTKYNTTVFTAFELNELRNNISKDYQQKNIRRLIKPSGIQKFILPKLKSKPGIKFFLKMVFLASYRVLAGKPVFGV</sequence>
<dbReference type="PANTHER" id="PTHR43409">
    <property type="entry name" value="ANAEROBIC MAGNESIUM-PROTOPORPHYRIN IX MONOMETHYL ESTER CYCLASE-RELATED"/>
    <property type="match status" value="1"/>
</dbReference>
<dbReference type="InterPro" id="IPR023404">
    <property type="entry name" value="rSAM_horseshoe"/>
</dbReference>
<organism evidence="7">
    <name type="scientific">marine metagenome</name>
    <dbReference type="NCBI Taxonomy" id="408172"/>
    <lineage>
        <taxon>unclassified sequences</taxon>
        <taxon>metagenomes</taxon>
        <taxon>ecological metagenomes</taxon>
    </lineage>
</organism>
<reference evidence="7" key="1">
    <citation type="submission" date="2018-05" db="EMBL/GenBank/DDBJ databases">
        <authorList>
            <person name="Lanie J.A."/>
            <person name="Ng W.-L."/>
            <person name="Kazmierczak K.M."/>
            <person name="Andrzejewski T.M."/>
            <person name="Davidsen T.M."/>
            <person name="Wayne K.J."/>
            <person name="Tettelin H."/>
            <person name="Glass J.I."/>
            <person name="Rusch D."/>
            <person name="Podicherti R."/>
            <person name="Tsui H.-C.T."/>
            <person name="Winkler M.E."/>
        </authorList>
    </citation>
    <scope>NUCLEOTIDE SEQUENCE</scope>
</reference>
<evidence type="ECO:0000256" key="3">
    <source>
        <dbReference type="ARBA" id="ARBA00022723"/>
    </source>
</evidence>
<protein>
    <recommendedName>
        <fullName evidence="6">Radical SAM core domain-containing protein</fullName>
    </recommendedName>
</protein>
<evidence type="ECO:0000256" key="5">
    <source>
        <dbReference type="ARBA" id="ARBA00023014"/>
    </source>
</evidence>
<dbReference type="GO" id="GO:0005829">
    <property type="term" value="C:cytosol"/>
    <property type="evidence" value="ECO:0007669"/>
    <property type="project" value="TreeGrafter"/>
</dbReference>
<accession>A0A382T1R4</accession>
<dbReference type="GO" id="GO:0051536">
    <property type="term" value="F:iron-sulfur cluster binding"/>
    <property type="evidence" value="ECO:0007669"/>
    <property type="project" value="UniProtKB-KW"/>
</dbReference>
<evidence type="ECO:0000259" key="6">
    <source>
        <dbReference type="PROSITE" id="PS51918"/>
    </source>
</evidence>
<dbReference type="AlphaFoldDB" id="A0A382T1R4"/>
<evidence type="ECO:0000256" key="4">
    <source>
        <dbReference type="ARBA" id="ARBA00023004"/>
    </source>
</evidence>
<dbReference type="InterPro" id="IPR051198">
    <property type="entry name" value="BchE-like"/>
</dbReference>
<dbReference type="GO" id="GO:0046872">
    <property type="term" value="F:metal ion binding"/>
    <property type="evidence" value="ECO:0007669"/>
    <property type="project" value="UniProtKB-KW"/>
</dbReference>
<keyword evidence="4" id="KW-0408">Iron</keyword>
<dbReference type="GO" id="GO:0003824">
    <property type="term" value="F:catalytic activity"/>
    <property type="evidence" value="ECO:0007669"/>
    <property type="project" value="InterPro"/>
</dbReference>
<dbReference type="Gene3D" id="3.80.30.20">
    <property type="entry name" value="tm_1862 like domain"/>
    <property type="match status" value="1"/>
</dbReference>
<dbReference type="InterPro" id="IPR058240">
    <property type="entry name" value="rSAM_sf"/>
</dbReference>
<proteinExistence type="predicted"/>
<evidence type="ECO:0000313" key="7">
    <source>
        <dbReference type="EMBL" id="SVD15338.1"/>
    </source>
</evidence>
<dbReference type="InterPro" id="IPR007197">
    <property type="entry name" value="rSAM"/>
</dbReference>
<feature type="domain" description="Radical SAM core" evidence="6">
    <location>
        <begin position="1"/>
        <end position="211"/>
    </location>
</feature>
<name>A0A382T1R4_9ZZZZ</name>
<dbReference type="SUPFAM" id="SSF102114">
    <property type="entry name" value="Radical SAM enzymes"/>
    <property type="match status" value="1"/>
</dbReference>
<dbReference type="Pfam" id="PF04055">
    <property type="entry name" value="Radical_SAM"/>
    <property type="match status" value="1"/>
</dbReference>
<keyword evidence="5" id="KW-0411">Iron-sulfur</keyword>
<gene>
    <name evidence="7" type="ORF">METZ01_LOCUS368192</name>
</gene>
<keyword evidence="3" id="KW-0479">Metal-binding</keyword>
<dbReference type="PROSITE" id="PS51918">
    <property type="entry name" value="RADICAL_SAM"/>
    <property type="match status" value="1"/>
</dbReference>
<comment type="cofactor">
    <cofactor evidence="1">
        <name>[4Fe-4S] cluster</name>
        <dbReference type="ChEBI" id="CHEBI:49883"/>
    </cofactor>
</comment>